<evidence type="ECO:0000256" key="4">
    <source>
        <dbReference type="PIRSR" id="PIRSR602081-1"/>
    </source>
</evidence>
<dbReference type="InterPro" id="IPR014729">
    <property type="entry name" value="Rossmann-like_a/b/a_fold"/>
</dbReference>
<dbReference type="Proteomes" id="UP000516173">
    <property type="component" value="Chromosome"/>
</dbReference>
<protein>
    <submittedName>
        <fullName evidence="8">Deoxyribodipyrimidine photo-lyase</fullName>
    </submittedName>
</protein>
<keyword evidence="3 6" id="KW-0157">Chromophore</keyword>
<comment type="similarity">
    <text evidence="6">Belongs to the DNA photolyase family.</text>
</comment>
<feature type="site" description="Electron transfer via tryptophanyl radical" evidence="5">
    <location>
        <position position="344"/>
    </location>
</feature>
<dbReference type="Pfam" id="PF00875">
    <property type="entry name" value="DNA_photolyase"/>
    <property type="match status" value="1"/>
</dbReference>
<feature type="binding site" evidence="4">
    <location>
        <position position="216"/>
    </location>
    <ligand>
        <name>FAD</name>
        <dbReference type="ChEBI" id="CHEBI:57692"/>
    </ligand>
</feature>
<dbReference type="AlphaFoldDB" id="A0A7G1KHQ5"/>
<proteinExistence type="inferred from homology"/>
<dbReference type="InterPro" id="IPR006050">
    <property type="entry name" value="DNA_photolyase_N"/>
</dbReference>
<dbReference type="GO" id="GO:0006950">
    <property type="term" value="P:response to stress"/>
    <property type="evidence" value="ECO:0007669"/>
    <property type="project" value="UniProtKB-ARBA"/>
</dbReference>
<evidence type="ECO:0000256" key="2">
    <source>
        <dbReference type="ARBA" id="ARBA00022827"/>
    </source>
</evidence>
<evidence type="ECO:0000256" key="5">
    <source>
        <dbReference type="PIRSR" id="PIRSR602081-2"/>
    </source>
</evidence>
<feature type="site" description="Electron transfer via tryptophanyl radical" evidence="5">
    <location>
        <position position="291"/>
    </location>
</feature>
<dbReference type="KEGG" id="nwl:NWFMUON74_22920"/>
<dbReference type="GO" id="GO:0003904">
    <property type="term" value="F:deoxyribodipyrimidine photo-lyase activity"/>
    <property type="evidence" value="ECO:0007669"/>
    <property type="project" value="TreeGrafter"/>
</dbReference>
<dbReference type="EMBL" id="AP023396">
    <property type="protein sequence ID" value="BCK54520.1"/>
    <property type="molecule type" value="Genomic_DNA"/>
</dbReference>
<keyword evidence="8" id="KW-0456">Lyase</keyword>
<feature type="binding site" evidence="4">
    <location>
        <begin position="357"/>
        <end position="359"/>
    </location>
    <ligand>
        <name>FAD</name>
        <dbReference type="ChEBI" id="CHEBI:57692"/>
    </ligand>
</feature>
<dbReference type="PANTHER" id="PTHR11455:SF9">
    <property type="entry name" value="CRYPTOCHROME CIRCADIAN CLOCK 5 ISOFORM X1"/>
    <property type="match status" value="1"/>
</dbReference>
<reference evidence="8 9" key="1">
    <citation type="submission" date="2020-08" db="EMBL/GenBank/DDBJ databases">
        <title>Genome Sequencing of Nocardia wallacei strain FMUON74 and assembly.</title>
        <authorList>
            <person name="Toyokawa M."/>
            <person name="Uesaka K."/>
        </authorList>
    </citation>
    <scope>NUCLEOTIDE SEQUENCE [LARGE SCALE GENOMIC DNA]</scope>
    <source>
        <strain evidence="8 9">FMUON74</strain>
    </source>
</reference>
<dbReference type="GO" id="GO:0006139">
    <property type="term" value="P:nucleobase-containing compound metabolic process"/>
    <property type="evidence" value="ECO:0007669"/>
    <property type="project" value="UniProtKB-ARBA"/>
</dbReference>
<feature type="binding site" evidence="4">
    <location>
        <begin position="228"/>
        <end position="232"/>
    </location>
    <ligand>
        <name>FAD</name>
        <dbReference type="ChEBI" id="CHEBI:57692"/>
    </ligand>
</feature>
<dbReference type="InterPro" id="IPR036155">
    <property type="entry name" value="Crypto/Photolyase_N_sf"/>
</dbReference>
<gene>
    <name evidence="8" type="ORF">NWFMUON74_22920</name>
</gene>
<keyword evidence="2 4" id="KW-0274">FAD</keyword>
<dbReference type="RefSeq" id="WP_187687769.1">
    <property type="nucleotide sequence ID" value="NZ_AP023396.1"/>
</dbReference>
<dbReference type="Pfam" id="PF03441">
    <property type="entry name" value="FAD_binding_7"/>
    <property type="match status" value="1"/>
</dbReference>
<evidence type="ECO:0000259" key="7">
    <source>
        <dbReference type="PROSITE" id="PS51645"/>
    </source>
</evidence>
<name>A0A7G1KHQ5_9NOCA</name>
<dbReference type="InterPro" id="IPR005101">
    <property type="entry name" value="Cryptochr/Photolyase_FAD-bd"/>
</dbReference>
<dbReference type="Gene3D" id="3.40.50.620">
    <property type="entry name" value="HUPs"/>
    <property type="match status" value="1"/>
</dbReference>
<evidence type="ECO:0000256" key="1">
    <source>
        <dbReference type="ARBA" id="ARBA00022630"/>
    </source>
</evidence>
<dbReference type="InterPro" id="IPR002081">
    <property type="entry name" value="Cryptochrome/DNA_photolyase_1"/>
</dbReference>
<dbReference type="PROSITE" id="PS00394">
    <property type="entry name" value="DNA_PHOTOLYASES_1_1"/>
    <property type="match status" value="1"/>
</dbReference>
<evidence type="ECO:0000256" key="6">
    <source>
        <dbReference type="RuleBase" id="RU004182"/>
    </source>
</evidence>
<dbReference type="GO" id="GO:0003677">
    <property type="term" value="F:DNA binding"/>
    <property type="evidence" value="ECO:0007669"/>
    <property type="project" value="TreeGrafter"/>
</dbReference>
<dbReference type="GO" id="GO:0071949">
    <property type="term" value="F:FAD binding"/>
    <property type="evidence" value="ECO:0007669"/>
    <property type="project" value="TreeGrafter"/>
</dbReference>
<accession>A0A7G1KHQ5</accession>
<dbReference type="GO" id="GO:0009416">
    <property type="term" value="P:response to light stimulus"/>
    <property type="evidence" value="ECO:0007669"/>
    <property type="project" value="TreeGrafter"/>
</dbReference>
<dbReference type="PANTHER" id="PTHR11455">
    <property type="entry name" value="CRYPTOCHROME"/>
    <property type="match status" value="1"/>
</dbReference>
<comment type="cofactor">
    <cofactor evidence="4">
        <name>FAD</name>
        <dbReference type="ChEBI" id="CHEBI:57692"/>
    </cofactor>
    <text evidence="4">Binds 1 FAD per subunit.</text>
</comment>
<evidence type="ECO:0000313" key="9">
    <source>
        <dbReference type="Proteomes" id="UP000516173"/>
    </source>
</evidence>
<dbReference type="InterPro" id="IPR036134">
    <property type="entry name" value="Crypto/Photolyase_FAD-like_sf"/>
</dbReference>
<keyword evidence="1 4" id="KW-0285">Flavoprotein</keyword>
<evidence type="ECO:0000256" key="3">
    <source>
        <dbReference type="ARBA" id="ARBA00022991"/>
    </source>
</evidence>
<sequence length="437" mass="48090">MTVTVALFTRDLRVHDNPTLTAAQREGHAVVPLFVVDDGIVAARASANRARFLAAALAELDAELRAVAGRLVIRHGDVVSAVDRVVGEVGATSVHIAADVSWYSRRRADALRERLARRDCELREHGGSITAVDPSELSPATGRDHFAVFTPYYRRWLEVPLRRPLPKPARLCVPTLDSEPLPGSEAAAGSPQLSVGGETTARKLLRRWLSGPIGDYASAADSLCAEATSRLSPHLHFGCLSPTEVLARADVSSAGGAAFARQLAWRDFHHQVLAARPDAAWRDYRPGPRAWRDDPHASDAWRSGRTGYPIVDAAMRQLRAEGWMHGRARLIVASFLTKSLRLDWRIGADHFLRWLVDADIANNQLNWQWAAGTGTDTRPNRVLNPLRQADRHDPEGEFVRRWVPELAGLPGAAVHRPWRAGVPAELYPPPIVECHGM</sequence>
<evidence type="ECO:0000313" key="8">
    <source>
        <dbReference type="EMBL" id="BCK54520.1"/>
    </source>
</evidence>
<feature type="site" description="Electron transfer via tryptophanyl radical" evidence="5">
    <location>
        <position position="367"/>
    </location>
</feature>
<dbReference type="SUPFAM" id="SSF48173">
    <property type="entry name" value="Cryptochrome/photolyase FAD-binding domain"/>
    <property type="match status" value="1"/>
</dbReference>
<dbReference type="SUPFAM" id="SSF52425">
    <property type="entry name" value="Cryptochrome/photolyase, N-terminal domain"/>
    <property type="match status" value="1"/>
</dbReference>
<dbReference type="Gene3D" id="1.10.579.10">
    <property type="entry name" value="DNA Cyclobutane Dipyrimidine Photolyase, subunit A, domain 3"/>
    <property type="match status" value="1"/>
</dbReference>
<keyword evidence="9" id="KW-1185">Reference proteome</keyword>
<feature type="binding site" evidence="4">
    <location>
        <position position="259"/>
    </location>
    <ligand>
        <name>FAD</name>
        <dbReference type="ChEBI" id="CHEBI:57692"/>
    </ligand>
</feature>
<dbReference type="GeneID" id="80346854"/>
<organism evidence="8 9">
    <name type="scientific">Nocardia wallacei</name>
    <dbReference type="NCBI Taxonomy" id="480035"/>
    <lineage>
        <taxon>Bacteria</taxon>
        <taxon>Bacillati</taxon>
        <taxon>Actinomycetota</taxon>
        <taxon>Actinomycetes</taxon>
        <taxon>Mycobacteriales</taxon>
        <taxon>Nocardiaceae</taxon>
        <taxon>Nocardia</taxon>
    </lineage>
</organism>
<dbReference type="InterPro" id="IPR018394">
    <property type="entry name" value="DNA_photolyase_1_CS_C"/>
</dbReference>
<dbReference type="Gene3D" id="1.25.40.80">
    <property type="match status" value="1"/>
</dbReference>
<feature type="domain" description="Photolyase/cryptochrome alpha/beta" evidence="7">
    <location>
        <begin position="2"/>
        <end position="130"/>
    </location>
</feature>
<dbReference type="PROSITE" id="PS51645">
    <property type="entry name" value="PHR_CRY_ALPHA_BETA"/>
    <property type="match status" value="1"/>
</dbReference>
<dbReference type="PRINTS" id="PR00147">
    <property type="entry name" value="DNAPHOTLYASE"/>
</dbReference>